<comment type="caution">
    <text evidence="1">The sequence shown here is derived from an EMBL/GenBank/DDBJ whole genome shotgun (WGS) entry which is preliminary data.</text>
</comment>
<sequence>MKTERELAKQYLPVFMMDEKEPFDMKAVGYTVFTKDLRSDSFPKRVISADWEKTDCVIEYELWFDYDIQHLYELEHVWVYVGKDGSVLKAEGSFHGKYLNEVDLDTGEVPLDENGRVCVYLQPGKHAVLPDPRLVRVVPQWKESCGELAGLDGVPLPEMFQDAMPVPDRPIQELVHRYIRKNFSFEPSLRFHPFFPEKGLPAEELLIPWEQLKSSVPGRLQKELEKIREAEKNGQV</sequence>
<protein>
    <submittedName>
        <fullName evidence="1">Uncharacterized protein</fullName>
    </submittedName>
</protein>
<dbReference type="EMBL" id="DWYY01000009">
    <property type="protein sequence ID" value="HJA91713.1"/>
    <property type="molecule type" value="Genomic_DNA"/>
</dbReference>
<accession>A0A9D2I521</accession>
<organism evidence="1 2">
    <name type="scientific">Candidatus Eisenbergiella merdipullorum</name>
    <dbReference type="NCBI Taxonomy" id="2838553"/>
    <lineage>
        <taxon>Bacteria</taxon>
        <taxon>Bacillati</taxon>
        <taxon>Bacillota</taxon>
        <taxon>Clostridia</taxon>
        <taxon>Lachnospirales</taxon>
        <taxon>Lachnospiraceae</taxon>
        <taxon>Eisenbergiella</taxon>
    </lineage>
</organism>
<dbReference type="AlphaFoldDB" id="A0A9D2I521"/>
<gene>
    <name evidence="1" type="ORF">H9717_01095</name>
</gene>
<dbReference type="Proteomes" id="UP000886858">
    <property type="component" value="Unassembled WGS sequence"/>
</dbReference>
<proteinExistence type="predicted"/>
<name>A0A9D2I521_9FIRM</name>
<reference evidence="1" key="2">
    <citation type="submission" date="2021-04" db="EMBL/GenBank/DDBJ databases">
        <authorList>
            <person name="Gilroy R."/>
        </authorList>
    </citation>
    <scope>NUCLEOTIDE SEQUENCE</scope>
    <source>
        <strain evidence="1">CHK179-7159</strain>
    </source>
</reference>
<reference evidence="1" key="1">
    <citation type="journal article" date="2021" name="PeerJ">
        <title>Extensive microbial diversity within the chicken gut microbiome revealed by metagenomics and culture.</title>
        <authorList>
            <person name="Gilroy R."/>
            <person name="Ravi A."/>
            <person name="Getino M."/>
            <person name="Pursley I."/>
            <person name="Horton D.L."/>
            <person name="Alikhan N.F."/>
            <person name="Baker D."/>
            <person name="Gharbi K."/>
            <person name="Hall N."/>
            <person name="Watson M."/>
            <person name="Adriaenssens E.M."/>
            <person name="Foster-Nyarko E."/>
            <person name="Jarju S."/>
            <person name="Secka A."/>
            <person name="Antonio M."/>
            <person name="Oren A."/>
            <person name="Chaudhuri R.R."/>
            <person name="La Ragione R."/>
            <person name="Hildebrand F."/>
            <person name="Pallen M.J."/>
        </authorList>
    </citation>
    <scope>NUCLEOTIDE SEQUENCE</scope>
    <source>
        <strain evidence="1">CHK179-7159</strain>
    </source>
</reference>
<evidence type="ECO:0000313" key="2">
    <source>
        <dbReference type="Proteomes" id="UP000886858"/>
    </source>
</evidence>
<evidence type="ECO:0000313" key="1">
    <source>
        <dbReference type="EMBL" id="HJA91713.1"/>
    </source>
</evidence>